<organism evidence="2 3">
    <name type="scientific">Araneus ventricosus</name>
    <name type="common">Orbweaver spider</name>
    <name type="synonym">Epeira ventricosa</name>
    <dbReference type="NCBI Taxonomy" id="182803"/>
    <lineage>
        <taxon>Eukaryota</taxon>
        <taxon>Metazoa</taxon>
        <taxon>Ecdysozoa</taxon>
        <taxon>Arthropoda</taxon>
        <taxon>Chelicerata</taxon>
        <taxon>Arachnida</taxon>
        <taxon>Araneae</taxon>
        <taxon>Araneomorphae</taxon>
        <taxon>Entelegynae</taxon>
        <taxon>Araneoidea</taxon>
        <taxon>Araneidae</taxon>
        <taxon>Araneus</taxon>
    </lineage>
</organism>
<protein>
    <submittedName>
        <fullName evidence="2">Uncharacterized protein</fullName>
    </submittedName>
</protein>
<accession>A0A4Y2TV94</accession>
<evidence type="ECO:0000313" key="3">
    <source>
        <dbReference type="Proteomes" id="UP000499080"/>
    </source>
</evidence>
<dbReference type="AlphaFoldDB" id="A0A4Y2TV94"/>
<proteinExistence type="predicted"/>
<reference evidence="2 3" key="1">
    <citation type="journal article" date="2019" name="Sci. Rep.">
        <title>Orb-weaving spider Araneus ventricosus genome elucidates the spidroin gene catalogue.</title>
        <authorList>
            <person name="Kono N."/>
            <person name="Nakamura H."/>
            <person name="Ohtoshi R."/>
            <person name="Moran D.A.P."/>
            <person name="Shinohara A."/>
            <person name="Yoshida Y."/>
            <person name="Fujiwara M."/>
            <person name="Mori M."/>
            <person name="Tomita M."/>
            <person name="Arakawa K."/>
        </authorList>
    </citation>
    <scope>NUCLEOTIDE SEQUENCE [LARGE SCALE GENOMIC DNA]</scope>
</reference>
<dbReference type="OrthoDB" id="6433928at2759"/>
<evidence type="ECO:0000313" key="2">
    <source>
        <dbReference type="EMBL" id="GBO03327.1"/>
    </source>
</evidence>
<dbReference type="EMBL" id="BGPR01030671">
    <property type="protein sequence ID" value="GBO03327.1"/>
    <property type="molecule type" value="Genomic_DNA"/>
</dbReference>
<name>A0A4Y2TV94_ARAVE</name>
<gene>
    <name evidence="2" type="ORF">AVEN_79150_1</name>
</gene>
<evidence type="ECO:0000256" key="1">
    <source>
        <dbReference type="SAM" id="MobiDB-lite"/>
    </source>
</evidence>
<keyword evidence="3" id="KW-1185">Reference proteome</keyword>
<comment type="caution">
    <text evidence="2">The sequence shown here is derived from an EMBL/GenBank/DDBJ whole genome shotgun (WGS) entry which is preliminary data.</text>
</comment>
<feature type="compositionally biased region" description="Polar residues" evidence="1">
    <location>
        <begin position="46"/>
        <end position="57"/>
    </location>
</feature>
<feature type="region of interest" description="Disordered" evidence="1">
    <location>
        <begin position="32"/>
        <end position="131"/>
    </location>
</feature>
<dbReference type="Proteomes" id="UP000499080">
    <property type="component" value="Unassembled WGS sequence"/>
</dbReference>
<sequence length="131" mass="14057">MSIADTNIHEMPGTFQRVRRSMLVACVTVNVPYREAPRYNPRRRTSAANMGTTSQNHSDPRLELVLSGGKPPSPCPSNPSLPHLSSSDGGIPHSVSGEEDTDESGGPLVNHSTGKYDTDPCPTHSPNLNPL</sequence>